<protein>
    <submittedName>
        <fullName evidence="2">Glycosyl transferase family 2</fullName>
    </submittedName>
</protein>
<evidence type="ECO:0000313" key="3">
    <source>
        <dbReference type="Proteomes" id="UP000184699"/>
    </source>
</evidence>
<dbReference type="InterPro" id="IPR029044">
    <property type="entry name" value="Nucleotide-diphossugar_trans"/>
</dbReference>
<dbReference type="Pfam" id="PF00535">
    <property type="entry name" value="Glycos_transf_2"/>
    <property type="match status" value="1"/>
</dbReference>
<dbReference type="AlphaFoldDB" id="A0A1N6F6B8"/>
<keyword evidence="2" id="KW-0808">Transferase</keyword>
<dbReference type="SUPFAM" id="SSF53448">
    <property type="entry name" value="Nucleotide-diphospho-sugar transferases"/>
    <property type="match status" value="1"/>
</dbReference>
<dbReference type="RefSeq" id="WP_074259965.1">
    <property type="nucleotide sequence ID" value="NZ_FSRJ01000002.1"/>
</dbReference>
<dbReference type="OrthoDB" id="4529776at2"/>
<accession>A0A1N6F6B8</accession>
<keyword evidence="3" id="KW-1185">Reference proteome</keyword>
<feature type="domain" description="Glycosyltransferase 2-like" evidence="1">
    <location>
        <begin position="19"/>
        <end position="132"/>
    </location>
</feature>
<dbReference type="Proteomes" id="UP000184699">
    <property type="component" value="Unassembled WGS sequence"/>
</dbReference>
<gene>
    <name evidence="2" type="ORF">SAMN05443544_1787</name>
</gene>
<dbReference type="STRING" id="232089.SAMN05443544_1787"/>
<organism evidence="2 3">
    <name type="scientific">Agromyces cerinus subsp. cerinus</name>
    <dbReference type="NCBI Taxonomy" id="232089"/>
    <lineage>
        <taxon>Bacteria</taxon>
        <taxon>Bacillati</taxon>
        <taxon>Actinomycetota</taxon>
        <taxon>Actinomycetes</taxon>
        <taxon>Micrococcales</taxon>
        <taxon>Microbacteriaceae</taxon>
        <taxon>Agromyces</taxon>
    </lineage>
</organism>
<name>A0A1N6F6B8_9MICO</name>
<dbReference type="PANTHER" id="PTHR43685">
    <property type="entry name" value="GLYCOSYLTRANSFERASE"/>
    <property type="match status" value="1"/>
</dbReference>
<dbReference type="InterPro" id="IPR001173">
    <property type="entry name" value="Glyco_trans_2-like"/>
</dbReference>
<reference evidence="3" key="1">
    <citation type="submission" date="2016-11" db="EMBL/GenBank/DDBJ databases">
        <authorList>
            <person name="Varghese N."/>
            <person name="Submissions S."/>
        </authorList>
    </citation>
    <scope>NUCLEOTIDE SEQUENCE [LARGE SCALE GENOMIC DNA]</scope>
    <source>
        <strain evidence="3">DSM 8595</strain>
    </source>
</reference>
<dbReference type="GO" id="GO:0016740">
    <property type="term" value="F:transferase activity"/>
    <property type="evidence" value="ECO:0007669"/>
    <property type="project" value="UniProtKB-KW"/>
</dbReference>
<dbReference type="CDD" id="cd00761">
    <property type="entry name" value="Glyco_tranf_GTA_type"/>
    <property type="match status" value="1"/>
</dbReference>
<evidence type="ECO:0000313" key="2">
    <source>
        <dbReference type="EMBL" id="SIN90848.1"/>
    </source>
</evidence>
<sequence length="354" mass="39955">MKLSRFVQLPAGATPHVEVVVPCYNYGHYLPQCVESILRQAGVRTTVTIVDDASTDDSVLVAERLAGAHPGVRLIRNETNLGHIRTYNVGLREADSDYVVLLSADDMLAPGALWRAAALMEAHPTVGFTFGHAQKFATEPSPRAPMPAVTWATWLGEEWIELQMRRGWNNISSPEVVVRTTVQHAVGYYNPDLPHSGDVEMWLRIAAVADVGHVNGVDQAYYRRHASNLSTGYSGYRDIEERWRAYEGFLSDWSRTDDAVRLGAVMRRRLSDEVLFDLLRDLDRVELPAERVDWILELAHRIDPDVVGRGPWADAQVRRAGGRPRGISPAVRSAGRELAAWTRWHRWRRFRYLG</sequence>
<dbReference type="EMBL" id="FSRJ01000002">
    <property type="protein sequence ID" value="SIN90848.1"/>
    <property type="molecule type" value="Genomic_DNA"/>
</dbReference>
<dbReference type="PANTHER" id="PTHR43685:SF2">
    <property type="entry name" value="GLYCOSYLTRANSFERASE 2-LIKE DOMAIN-CONTAINING PROTEIN"/>
    <property type="match status" value="1"/>
</dbReference>
<evidence type="ECO:0000259" key="1">
    <source>
        <dbReference type="Pfam" id="PF00535"/>
    </source>
</evidence>
<dbReference type="InterPro" id="IPR050834">
    <property type="entry name" value="Glycosyltransf_2"/>
</dbReference>
<dbReference type="Gene3D" id="3.90.550.10">
    <property type="entry name" value="Spore Coat Polysaccharide Biosynthesis Protein SpsA, Chain A"/>
    <property type="match status" value="1"/>
</dbReference>
<proteinExistence type="predicted"/>